<name>A0ACC5R848_9HYPH</name>
<protein>
    <submittedName>
        <fullName evidence="1">DUF3095 domain-containing protein</fullName>
    </submittedName>
</protein>
<organism evidence="1 2">
    <name type="scientific">Taklimakanibacter albus</name>
    <dbReference type="NCBI Taxonomy" id="2800327"/>
    <lineage>
        <taxon>Bacteria</taxon>
        <taxon>Pseudomonadati</taxon>
        <taxon>Pseudomonadota</taxon>
        <taxon>Alphaproteobacteria</taxon>
        <taxon>Hyphomicrobiales</taxon>
        <taxon>Aestuariivirgaceae</taxon>
        <taxon>Taklimakanibacter</taxon>
    </lineage>
</organism>
<comment type="caution">
    <text evidence="1">The sequence shown here is derived from an EMBL/GenBank/DDBJ whole genome shotgun (WGS) entry which is preliminary data.</text>
</comment>
<gene>
    <name evidence="1" type="ORF">JHL16_20505</name>
</gene>
<keyword evidence="2" id="KW-1185">Reference proteome</keyword>
<evidence type="ECO:0000313" key="2">
    <source>
        <dbReference type="Proteomes" id="UP000616151"/>
    </source>
</evidence>
<accession>A0ACC5R848</accession>
<proteinExistence type="predicted"/>
<sequence>MTHDDFFAALPTFEKFSGVADAANYQPLPDDWSLATADIVSSTQAIARGEYKAVNMAGASVISAVLNALGGAHKVPFVFGGDGALLAVPESVLPKTREALALTQVWVKEDLDLDLRAAIVPMRDIRAGGHDVRVARFRASPEVTYAMFAGGGASWAEAQMKAGKYRVPAAAAGARPDLSGLSCRWDPIAAKNGEIISLIVTPVSAERSADFTRLVDDIVAIIDGEDRAGLPVPRKFGFPPKGLKYETLATHRGSPLLRKLHILAESLAGWLVFQGNLKVGRFDAAVYKNDVAQNTDFRKFDDGLKLTVDIEPALITRLIERLKQAYQAGLCRYGLHRQDQALMTCFVPNPFARDHFHFIDGAAGGYAMAAADLKGRA</sequence>
<evidence type="ECO:0000313" key="1">
    <source>
        <dbReference type="EMBL" id="MBK1868750.1"/>
    </source>
</evidence>
<reference evidence="1" key="1">
    <citation type="submission" date="2021-01" db="EMBL/GenBank/DDBJ databases">
        <authorList>
            <person name="Sun Q."/>
        </authorList>
    </citation>
    <scope>NUCLEOTIDE SEQUENCE</scope>
    <source>
        <strain evidence="1">YIM B02566</strain>
    </source>
</reference>
<dbReference type="EMBL" id="JAENHL010000007">
    <property type="protein sequence ID" value="MBK1868750.1"/>
    <property type="molecule type" value="Genomic_DNA"/>
</dbReference>
<dbReference type="Proteomes" id="UP000616151">
    <property type="component" value="Unassembled WGS sequence"/>
</dbReference>